<gene>
    <name evidence="5" type="ORF">ECPE_LOCUS9380</name>
</gene>
<protein>
    <submittedName>
        <fullName evidence="7">SERPIN domain-containing protein</fullName>
    </submittedName>
</protein>
<dbReference type="PANTHER" id="PTHR11461">
    <property type="entry name" value="SERINE PROTEASE INHIBITOR, SERPIN"/>
    <property type="match status" value="1"/>
</dbReference>
<evidence type="ECO:0000256" key="2">
    <source>
        <dbReference type="RuleBase" id="RU000411"/>
    </source>
</evidence>
<dbReference type="GO" id="GO:0004867">
    <property type="term" value="F:serine-type endopeptidase inhibitor activity"/>
    <property type="evidence" value="ECO:0007669"/>
    <property type="project" value="InterPro"/>
</dbReference>
<reference evidence="7" key="1">
    <citation type="submission" date="2016-06" db="UniProtKB">
        <authorList>
            <consortium name="WormBaseParasite"/>
        </authorList>
    </citation>
    <scope>IDENTIFICATION</scope>
</reference>
<dbReference type="WBParaSite" id="ECPE_0000940901-mRNA-1">
    <property type="protein sequence ID" value="ECPE_0000940901-mRNA-1"/>
    <property type="gene ID" value="ECPE_0000940901"/>
</dbReference>
<evidence type="ECO:0000256" key="3">
    <source>
        <dbReference type="SAM" id="MobiDB-lite"/>
    </source>
</evidence>
<evidence type="ECO:0000313" key="6">
    <source>
        <dbReference type="Proteomes" id="UP000272942"/>
    </source>
</evidence>
<reference evidence="5 6" key="2">
    <citation type="submission" date="2018-11" db="EMBL/GenBank/DDBJ databases">
        <authorList>
            <consortium name="Pathogen Informatics"/>
        </authorList>
    </citation>
    <scope>NUCLEOTIDE SEQUENCE [LARGE SCALE GENOMIC DNA]</scope>
    <source>
        <strain evidence="5 6">Egypt</strain>
    </source>
</reference>
<name>A0A183AQZ5_9TREM</name>
<proteinExistence type="inferred from homology"/>
<dbReference type="GO" id="GO:0005615">
    <property type="term" value="C:extracellular space"/>
    <property type="evidence" value="ECO:0007669"/>
    <property type="project" value="InterPro"/>
</dbReference>
<dbReference type="InterPro" id="IPR042185">
    <property type="entry name" value="Serpin_sf_2"/>
</dbReference>
<dbReference type="OrthoDB" id="671595at2759"/>
<organism evidence="7">
    <name type="scientific">Echinostoma caproni</name>
    <dbReference type="NCBI Taxonomy" id="27848"/>
    <lineage>
        <taxon>Eukaryota</taxon>
        <taxon>Metazoa</taxon>
        <taxon>Spiralia</taxon>
        <taxon>Lophotrochozoa</taxon>
        <taxon>Platyhelminthes</taxon>
        <taxon>Trematoda</taxon>
        <taxon>Digenea</taxon>
        <taxon>Plagiorchiida</taxon>
        <taxon>Echinostomata</taxon>
        <taxon>Echinostomatoidea</taxon>
        <taxon>Echinostomatidae</taxon>
        <taxon>Echinostoma</taxon>
    </lineage>
</organism>
<dbReference type="AlphaFoldDB" id="A0A183AQZ5"/>
<dbReference type="SMART" id="SM00093">
    <property type="entry name" value="SERPIN"/>
    <property type="match status" value="1"/>
</dbReference>
<evidence type="ECO:0000259" key="4">
    <source>
        <dbReference type="SMART" id="SM00093"/>
    </source>
</evidence>
<accession>A0A183AQZ5</accession>
<evidence type="ECO:0000313" key="5">
    <source>
        <dbReference type="EMBL" id="VDP85259.1"/>
    </source>
</evidence>
<dbReference type="Gene3D" id="2.30.39.10">
    <property type="entry name" value="Alpha-1-antitrypsin, domain 1"/>
    <property type="match status" value="1"/>
</dbReference>
<sequence length="300" mass="34251">MVTRCCKQGYCDENTLPGYKYNVFISPVSIYAAMAMVLAGSEGETKREILSALRLPTDIGDEEIHNAIGSFISSCFQSTPGVTVSVGNRGFAEREVTLASQYQEILNKNYGVDFRGAIEAVRKHINDWVSSETKGKIQNLFAPDSLDSKTCVILINTLYFKGAWEKEFDKELTTQMEFHLLNGQKKNIQMMYKKKQLKFASFPDLDAAAIKMPFRQSKGVLRKLKQAFPEINFKRRNQIAILHDLCPGRFRCISTWCILQRTQYLYGDLAWQQSRAECNQTDEHKRGRGKRTMSPEDKLI</sequence>
<feature type="domain" description="Serpin" evidence="4">
    <location>
        <begin position="11"/>
        <end position="295"/>
    </location>
</feature>
<dbReference type="InterPro" id="IPR036186">
    <property type="entry name" value="Serpin_sf"/>
</dbReference>
<dbReference type="InterPro" id="IPR042178">
    <property type="entry name" value="Serpin_sf_1"/>
</dbReference>
<dbReference type="EMBL" id="UZAN01047335">
    <property type="protein sequence ID" value="VDP85259.1"/>
    <property type="molecule type" value="Genomic_DNA"/>
</dbReference>
<evidence type="ECO:0000256" key="1">
    <source>
        <dbReference type="ARBA" id="ARBA00009500"/>
    </source>
</evidence>
<dbReference type="InterPro" id="IPR023796">
    <property type="entry name" value="Serpin_dom"/>
</dbReference>
<feature type="region of interest" description="Disordered" evidence="3">
    <location>
        <begin position="278"/>
        <end position="300"/>
    </location>
</feature>
<dbReference type="Gene3D" id="3.30.497.10">
    <property type="entry name" value="Antithrombin, subunit I, domain 2"/>
    <property type="match status" value="1"/>
</dbReference>
<comment type="similarity">
    <text evidence="1 2">Belongs to the serpin family.</text>
</comment>
<dbReference type="Proteomes" id="UP000272942">
    <property type="component" value="Unassembled WGS sequence"/>
</dbReference>
<keyword evidence="6" id="KW-1185">Reference proteome</keyword>
<dbReference type="Pfam" id="PF00079">
    <property type="entry name" value="Serpin"/>
    <property type="match status" value="1"/>
</dbReference>
<dbReference type="PANTHER" id="PTHR11461:SF211">
    <property type="entry name" value="GH10112P-RELATED"/>
    <property type="match status" value="1"/>
</dbReference>
<dbReference type="SUPFAM" id="SSF56574">
    <property type="entry name" value="Serpins"/>
    <property type="match status" value="1"/>
</dbReference>
<dbReference type="InterPro" id="IPR000215">
    <property type="entry name" value="Serpin_fam"/>
</dbReference>
<evidence type="ECO:0000313" key="7">
    <source>
        <dbReference type="WBParaSite" id="ECPE_0000940901-mRNA-1"/>
    </source>
</evidence>